<dbReference type="Gene3D" id="3.10.450.40">
    <property type="match status" value="1"/>
</dbReference>
<keyword evidence="3" id="KW-1185">Reference proteome</keyword>
<gene>
    <name evidence="2" type="ORF">ACFFU1_17805</name>
</gene>
<evidence type="ECO:0000259" key="1">
    <source>
        <dbReference type="Pfam" id="PF04965"/>
    </source>
</evidence>
<evidence type="ECO:0000313" key="3">
    <source>
        <dbReference type="Proteomes" id="UP001589590"/>
    </source>
</evidence>
<name>A0ABV5H4R7_9FLAO</name>
<sequence>MEDINKSFLGRGWAFPPAFIKENNSLEMTENEKDITQAIRIIIGTIPGERLMVPEFGCSIHKYLFETRDPTHMTMLRDAVYDALLYHEPRIKNIEINIKEGDADGVINLHIDYTIIITNSRSNMVLPYYLNEGTNI</sequence>
<dbReference type="EMBL" id="JBHMFA010000033">
    <property type="protein sequence ID" value="MFB9106768.1"/>
    <property type="molecule type" value="Genomic_DNA"/>
</dbReference>
<accession>A0ABV5H4R7</accession>
<protein>
    <submittedName>
        <fullName evidence="2">GPW/gp25 family protein</fullName>
    </submittedName>
</protein>
<dbReference type="RefSeq" id="WP_290267607.1">
    <property type="nucleotide sequence ID" value="NZ_JAUFQP010000001.1"/>
</dbReference>
<feature type="domain" description="IraD/Gp25-like" evidence="1">
    <location>
        <begin position="31"/>
        <end position="119"/>
    </location>
</feature>
<evidence type="ECO:0000313" key="2">
    <source>
        <dbReference type="EMBL" id="MFB9106768.1"/>
    </source>
</evidence>
<organism evidence="2 3">
    <name type="scientific">Algibacter miyuki</name>
    <dbReference type="NCBI Taxonomy" id="1306933"/>
    <lineage>
        <taxon>Bacteria</taxon>
        <taxon>Pseudomonadati</taxon>
        <taxon>Bacteroidota</taxon>
        <taxon>Flavobacteriia</taxon>
        <taxon>Flavobacteriales</taxon>
        <taxon>Flavobacteriaceae</taxon>
        <taxon>Algibacter</taxon>
    </lineage>
</organism>
<dbReference type="Pfam" id="PF04965">
    <property type="entry name" value="GPW_gp25"/>
    <property type="match status" value="1"/>
</dbReference>
<proteinExistence type="predicted"/>
<reference evidence="2 3" key="1">
    <citation type="submission" date="2024-09" db="EMBL/GenBank/DDBJ databases">
        <authorList>
            <person name="Sun Q."/>
            <person name="Mori K."/>
        </authorList>
    </citation>
    <scope>NUCLEOTIDE SEQUENCE [LARGE SCALE GENOMIC DNA]</scope>
    <source>
        <strain evidence="2 3">CECT 8300</strain>
    </source>
</reference>
<dbReference type="Proteomes" id="UP001589590">
    <property type="component" value="Unassembled WGS sequence"/>
</dbReference>
<dbReference type="InterPro" id="IPR007048">
    <property type="entry name" value="IraD/Gp25-like"/>
</dbReference>
<comment type="caution">
    <text evidence="2">The sequence shown here is derived from an EMBL/GenBank/DDBJ whole genome shotgun (WGS) entry which is preliminary data.</text>
</comment>
<dbReference type="SUPFAM" id="SSF160719">
    <property type="entry name" value="gpW/gp25-like"/>
    <property type="match status" value="1"/>
</dbReference>